<gene>
    <name evidence="2" type="ORF">FLP08_08515</name>
</gene>
<evidence type="ECO:0000313" key="3">
    <source>
        <dbReference type="Proteomes" id="UP000460416"/>
    </source>
</evidence>
<dbReference type="PROSITE" id="PS51257">
    <property type="entry name" value="PROKAR_LIPOPROTEIN"/>
    <property type="match status" value="1"/>
</dbReference>
<dbReference type="RefSeq" id="WP_156275945.1">
    <property type="nucleotide sequence ID" value="NZ_BAABGI010000003.1"/>
</dbReference>
<sequence length="204" mass="22852">MKTLNILVAAFVMAVLSSCNNEKSLQKYYVDNQEDTDFLALDIPVSMFANVESLEAEQKETMESIKKINVLMLEKKEDPAKFEQEKQKLNEIFKNDKYQLLMKYGGGNRKAALYFTGDDDAIDELIVFGYDDEKGLGVGRVLGEDMNPENIMKLMKSLEKDDINVEGIKGISEIFGNSGTKNDSVKVDMETETESAAEVDSGDE</sequence>
<dbReference type="Proteomes" id="UP000460416">
    <property type="component" value="Unassembled WGS sequence"/>
</dbReference>
<evidence type="ECO:0000256" key="1">
    <source>
        <dbReference type="SAM" id="MobiDB-lite"/>
    </source>
</evidence>
<organism evidence="2 3">
    <name type="scientific">Christiangramia aestuarii</name>
    <dbReference type="NCBI Taxonomy" id="1028746"/>
    <lineage>
        <taxon>Bacteria</taxon>
        <taxon>Pseudomonadati</taxon>
        <taxon>Bacteroidota</taxon>
        <taxon>Flavobacteriia</taxon>
        <taxon>Flavobacteriales</taxon>
        <taxon>Flavobacteriaceae</taxon>
        <taxon>Christiangramia</taxon>
    </lineage>
</organism>
<evidence type="ECO:0000313" key="2">
    <source>
        <dbReference type="EMBL" id="MUP42614.1"/>
    </source>
</evidence>
<keyword evidence="3" id="KW-1185">Reference proteome</keyword>
<dbReference type="InterPro" id="IPR025348">
    <property type="entry name" value="DUF4252"/>
</dbReference>
<accession>A0A7K1LPA2</accession>
<proteinExistence type="predicted"/>
<dbReference type="EMBL" id="VJVW01000003">
    <property type="protein sequence ID" value="MUP42614.1"/>
    <property type="molecule type" value="Genomic_DNA"/>
</dbReference>
<name>A0A7K1LPA2_9FLAO</name>
<comment type="caution">
    <text evidence="2">The sequence shown here is derived from an EMBL/GenBank/DDBJ whole genome shotgun (WGS) entry which is preliminary data.</text>
</comment>
<dbReference type="Pfam" id="PF14060">
    <property type="entry name" value="DUF4252"/>
    <property type="match status" value="1"/>
</dbReference>
<reference evidence="2 3" key="1">
    <citation type="submission" date="2019-07" db="EMBL/GenBank/DDBJ databases">
        <title>Gramella aestuarii sp. nov., isolated from a tidal flat, and emended description of Gramella echinicola.</title>
        <authorList>
            <person name="Liu L."/>
        </authorList>
    </citation>
    <scope>NUCLEOTIDE SEQUENCE [LARGE SCALE GENOMIC DNA]</scope>
    <source>
        <strain evidence="2 3">BS12</strain>
    </source>
</reference>
<feature type="region of interest" description="Disordered" evidence="1">
    <location>
        <begin position="177"/>
        <end position="204"/>
    </location>
</feature>
<dbReference type="OrthoDB" id="1143555at2"/>
<feature type="compositionally biased region" description="Acidic residues" evidence="1">
    <location>
        <begin position="190"/>
        <end position="204"/>
    </location>
</feature>
<protein>
    <submittedName>
        <fullName evidence="2">DUF4252 domain-containing protein</fullName>
    </submittedName>
</protein>
<dbReference type="AlphaFoldDB" id="A0A7K1LPA2"/>